<dbReference type="InterPro" id="IPR050502">
    <property type="entry name" value="Euk_RNA-bind_prot"/>
</dbReference>
<evidence type="ECO:0000256" key="2">
    <source>
        <dbReference type="PROSITE-ProRule" id="PRU00176"/>
    </source>
</evidence>
<dbReference type="SUPFAM" id="SSF54928">
    <property type="entry name" value="RNA-binding domain, RBD"/>
    <property type="match status" value="2"/>
</dbReference>
<keyword evidence="6" id="KW-1185">Reference proteome</keyword>
<dbReference type="STRING" id="857342.A0A2T3AQY6"/>
<sequence length="572" mass="62994">MADLNPRARPFVVGDKTDPTTTSFKSTDKPEEGESSSILGSQTNRYLFRELYPEDLRVILLVSASIFLLSTSVSNTKYRWNVADIRKSRSEIEILFHAPTMAPPKLTSYLEATGDGSPDGRHVWLTEAGMNVAKVVPGIPPAFEKEILESRALYVVGVPQSWQLLAFKQLFKACGTVDKCPCIIDLEAEQTFRWVIMSTEDEANTVMQRIDGMLLQGNTIRVCKALPPGDSFILSDEYPLERFLQWGWDSGRDPAEAGTVHGHPAPPATQQQLAPTSSQPASSQPASSQPASSHPASSQPAAPEVKISAPATVQPAPDGFVTQAASWANIARAARGGSLTVDLHPESRPLNSAPRLHPVGRIPSISSTGNIEPMAEQMRVVFILNLPQNMTLADISDAIKEGSVHSIRFGLDESEGKKYVGVIFQYASDAESFYQVLRKERADGTPGRFRFIVDAVRGEAFLGDDMIKLMGPPSFATRRLTIVKSRFFFMYKESEFRLFCEKTVGRENIQCIWIYNGGNATVVFADVKSAVHVKRELDKKSDVATGEDPFRGLQVTFSKDPCVQEINFITDM</sequence>
<evidence type="ECO:0000313" key="5">
    <source>
        <dbReference type="EMBL" id="PSS08674.1"/>
    </source>
</evidence>
<evidence type="ECO:0000256" key="3">
    <source>
        <dbReference type="SAM" id="MobiDB-lite"/>
    </source>
</evidence>
<keyword evidence="1 2" id="KW-0694">RNA-binding</keyword>
<dbReference type="InterPro" id="IPR012677">
    <property type="entry name" value="Nucleotide-bd_a/b_plait_sf"/>
</dbReference>
<gene>
    <name evidence="5" type="ORF">M430DRAFT_45605</name>
</gene>
<dbReference type="EMBL" id="KZ679018">
    <property type="protein sequence ID" value="PSS08674.1"/>
    <property type="molecule type" value="Genomic_DNA"/>
</dbReference>
<feature type="region of interest" description="Disordered" evidence="3">
    <location>
        <begin position="253"/>
        <end position="305"/>
    </location>
</feature>
<organism evidence="5 6">
    <name type="scientific">Amorphotheca resinae ATCC 22711</name>
    <dbReference type="NCBI Taxonomy" id="857342"/>
    <lineage>
        <taxon>Eukaryota</taxon>
        <taxon>Fungi</taxon>
        <taxon>Dikarya</taxon>
        <taxon>Ascomycota</taxon>
        <taxon>Pezizomycotina</taxon>
        <taxon>Leotiomycetes</taxon>
        <taxon>Helotiales</taxon>
        <taxon>Amorphothecaceae</taxon>
        <taxon>Amorphotheca</taxon>
    </lineage>
</organism>
<dbReference type="PANTHER" id="PTHR48025">
    <property type="entry name" value="OS02G0815200 PROTEIN"/>
    <property type="match status" value="1"/>
</dbReference>
<feature type="region of interest" description="Disordered" evidence="3">
    <location>
        <begin position="1"/>
        <end position="37"/>
    </location>
</feature>
<dbReference type="InterPro" id="IPR035979">
    <property type="entry name" value="RBD_domain_sf"/>
</dbReference>
<accession>A0A2T3AQY6</accession>
<dbReference type="Proteomes" id="UP000241818">
    <property type="component" value="Unassembled WGS sequence"/>
</dbReference>
<dbReference type="AlphaFoldDB" id="A0A2T3AQY6"/>
<dbReference type="RefSeq" id="XP_024717072.1">
    <property type="nucleotide sequence ID" value="XM_024867779.1"/>
</dbReference>
<name>A0A2T3AQY6_AMORE</name>
<feature type="compositionally biased region" description="Low complexity" evidence="3">
    <location>
        <begin position="268"/>
        <end position="303"/>
    </location>
</feature>
<dbReference type="Gene3D" id="3.30.70.330">
    <property type="match status" value="1"/>
</dbReference>
<dbReference type="InterPro" id="IPR000504">
    <property type="entry name" value="RRM_dom"/>
</dbReference>
<proteinExistence type="predicted"/>
<reference evidence="5 6" key="1">
    <citation type="journal article" date="2018" name="New Phytol.">
        <title>Comparative genomics and transcriptomics depict ericoid mycorrhizal fungi as versatile saprotrophs and plant mutualists.</title>
        <authorList>
            <person name="Martino E."/>
            <person name="Morin E."/>
            <person name="Grelet G.A."/>
            <person name="Kuo A."/>
            <person name="Kohler A."/>
            <person name="Daghino S."/>
            <person name="Barry K.W."/>
            <person name="Cichocki N."/>
            <person name="Clum A."/>
            <person name="Dockter R.B."/>
            <person name="Hainaut M."/>
            <person name="Kuo R.C."/>
            <person name="LaButti K."/>
            <person name="Lindahl B.D."/>
            <person name="Lindquist E.A."/>
            <person name="Lipzen A."/>
            <person name="Khouja H.R."/>
            <person name="Magnuson J."/>
            <person name="Murat C."/>
            <person name="Ohm R.A."/>
            <person name="Singer S.W."/>
            <person name="Spatafora J.W."/>
            <person name="Wang M."/>
            <person name="Veneault-Fourrey C."/>
            <person name="Henrissat B."/>
            <person name="Grigoriev I.V."/>
            <person name="Martin F.M."/>
            <person name="Perotto S."/>
        </authorList>
    </citation>
    <scope>NUCLEOTIDE SEQUENCE [LARGE SCALE GENOMIC DNA]</scope>
    <source>
        <strain evidence="5 6">ATCC 22711</strain>
    </source>
</reference>
<dbReference type="OrthoDB" id="77405at2759"/>
<dbReference type="GeneID" id="36575860"/>
<dbReference type="PANTHER" id="PTHR48025:SF1">
    <property type="entry name" value="RRM DOMAIN-CONTAINING PROTEIN"/>
    <property type="match status" value="1"/>
</dbReference>
<evidence type="ECO:0000256" key="1">
    <source>
        <dbReference type="ARBA" id="ARBA00022884"/>
    </source>
</evidence>
<protein>
    <recommendedName>
        <fullName evidence="4">RRM domain-containing protein</fullName>
    </recommendedName>
</protein>
<evidence type="ECO:0000259" key="4">
    <source>
        <dbReference type="PROSITE" id="PS50102"/>
    </source>
</evidence>
<dbReference type="PROSITE" id="PS50102">
    <property type="entry name" value="RRM"/>
    <property type="match status" value="1"/>
</dbReference>
<dbReference type="GO" id="GO:0003729">
    <property type="term" value="F:mRNA binding"/>
    <property type="evidence" value="ECO:0007669"/>
    <property type="project" value="TreeGrafter"/>
</dbReference>
<dbReference type="InParanoid" id="A0A2T3AQY6"/>
<evidence type="ECO:0000313" key="6">
    <source>
        <dbReference type="Proteomes" id="UP000241818"/>
    </source>
</evidence>
<feature type="domain" description="RRM" evidence="4">
    <location>
        <begin position="151"/>
        <end position="227"/>
    </location>
</feature>